<dbReference type="AlphaFoldDB" id="A0A1H0KMZ7"/>
<organism evidence="1 2">
    <name type="scientific">Nakamurella panacisegetis</name>
    <dbReference type="NCBI Taxonomy" id="1090615"/>
    <lineage>
        <taxon>Bacteria</taxon>
        <taxon>Bacillati</taxon>
        <taxon>Actinomycetota</taxon>
        <taxon>Actinomycetes</taxon>
        <taxon>Nakamurellales</taxon>
        <taxon>Nakamurellaceae</taxon>
        <taxon>Nakamurella</taxon>
    </lineage>
</organism>
<dbReference type="Proteomes" id="UP000198741">
    <property type="component" value="Chromosome I"/>
</dbReference>
<dbReference type="EMBL" id="LT629710">
    <property type="protein sequence ID" value="SDO57245.1"/>
    <property type="molecule type" value="Genomic_DNA"/>
</dbReference>
<sequence length="36" mass="3959">MAYEPNAAQAFVANKPGWSAIAEADPRWLPYRPGLV</sequence>
<reference evidence="1 2" key="1">
    <citation type="submission" date="2016-10" db="EMBL/GenBank/DDBJ databases">
        <authorList>
            <person name="de Groot N.N."/>
        </authorList>
    </citation>
    <scope>NUCLEOTIDE SEQUENCE [LARGE SCALE GENOMIC DNA]</scope>
    <source>
        <strain evidence="2">P4-7,KCTC 19426,CECT 7604</strain>
    </source>
</reference>
<protein>
    <submittedName>
        <fullName evidence="1">Uncharacterized protein</fullName>
    </submittedName>
</protein>
<proteinExistence type="predicted"/>
<accession>A0A1H0KMZ7</accession>
<name>A0A1H0KMZ7_9ACTN</name>
<gene>
    <name evidence="1" type="ORF">SAMN04515671_1374</name>
</gene>
<evidence type="ECO:0000313" key="1">
    <source>
        <dbReference type="EMBL" id="SDO57245.1"/>
    </source>
</evidence>
<keyword evidence="2" id="KW-1185">Reference proteome</keyword>
<evidence type="ECO:0000313" key="2">
    <source>
        <dbReference type="Proteomes" id="UP000198741"/>
    </source>
</evidence>